<dbReference type="InterPro" id="IPR012349">
    <property type="entry name" value="Split_barrel_FMN-bd"/>
</dbReference>
<dbReference type="InterPro" id="IPR002563">
    <property type="entry name" value="Flavin_Rdtase-like_dom"/>
</dbReference>
<feature type="domain" description="Flavin reductase like" evidence="1">
    <location>
        <begin position="11"/>
        <end position="62"/>
    </location>
</feature>
<evidence type="ECO:0000259" key="1">
    <source>
        <dbReference type="Pfam" id="PF01613"/>
    </source>
</evidence>
<gene>
    <name evidence="2" type="ORF">METZ01_LOCUS322411</name>
</gene>
<protein>
    <recommendedName>
        <fullName evidence="1">Flavin reductase like domain-containing protein</fullName>
    </recommendedName>
</protein>
<dbReference type="GO" id="GO:0010181">
    <property type="term" value="F:FMN binding"/>
    <property type="evidence" value="ECO:0007669"/>
    <property type="project" value="InterPro"/>
</dbReference>
<proteinExistence type="predicted"/>
<accession>A0A382P9P8</accession>
<dbReference type="SUPFAM" id="SSF50475">
    <property type="entry name" value="FMN-binding split barrel"/>
    <property type="match status" value="1"/>
</dbReference>
<name>A0A382P9P8_9ZZZZ</name>
<dbReference type="Pfam" id="PF01613">
    <property type="entry name" value="Flavin_Reduct"/>
    <property type="match status" value="1"/>
</dbReference>
<feature type="non-terminal residue" evidence="2">
    <location>
        <position position="65"/>
    </location>
</feature>
<sequence>MDDDKRKEVLRMISYGVYVLTSKNGHDYGSATVTWVSQASFNPPMISVCLKKNSGVYLLVKERME</sequence>
<dbReference type="Gene3D" id="2.30.110.10">
    <property type="entry name" value="Electron Transport, Fmn-binding Protein, Chain A"/>
    <property type="match status" value="1"/>
</dbReference>
<reference evidence="2" key="1">
    <citation type="submission" date="2018-05" db="EMBL/GenBank/DDBJ databases">
        <authorList>
            <person name="Lanie J.A."/>
            <person name="Ng W.-L."/>
            <person name="Kazmierczak K.M."/>
            <person name="Andrzejewski T.M."/>
            <person name="Davidsen T.M."/>
            <person name="Wayne K.J."/>
            <person name="Tettelin H."/>
            <person name="Glass J.I."/>
            <person name="Rusch D."/>
            <person name="Podicherti R."/>
            <person name="Tsui H.-C.T."/>
            <person name="Winkler M.E."/>
        </authorList>
    </citation>
    <scope>NUCLEOTIDE SEQUENCE</scope>
</reference>
<evidence type="ECO:0000313" key="2">
    <source>
        <dbReference type="EMBL" id="SVC69557.1"/>
    </source>
</evidence>
<organism evidence="2">
    <name type="scientific">marine metagenome</name>
    <dbReference type="NCBI Taxonomy" id="408172"/>
    <lineage>
        <taxon>unclassified sequences</taxon>
        <taxon>metagenomes</taxon>
        <taxon>ecological metagenomes</taxon>
    </lineage>
</organism>
<dbReference type="AlphaFoldDB" id="A0A382P9P8"/>
<dbReference type="EMBL" id="UINC01105546">
    <property type="protein sequence ID" value="SVC69557.1"/>
    <property type="molecule type" value="Genomic_DNA"/>
</dbReference>